<organism evidence="2 3">
    <name type="scientific">Sphaerisporangium krabiense</name>
    <dbReference type="NCBI Taxonomy" id="763782"/>
    <lineage>
        <taxon>Bacteria</taxon>
        <taxon>Bacillati</taxon>
        <taxon>Actinomycetota</taxon>
        <taxon>Actinomycetes</taxon>
        <taxon>Streptosporangiales</taxon>
        <taxon>Streptosporangiaceae</taxon>
        <taxon>Sphaerisporangium</taxon>
    </lineage>
</organism>
<sequence length="118" mass="13252">MKGTVCESGHRAKSGECCDAKVTRCMLASQQRLRRAEAPAPRADTPAQRHENAHREGDEQDDRDREAGHPRDREGQRQEQEGGHFGRYHEVCRTASVTGRDDLKLRDGVHEGAERVPP</sequence>
<feature type="compositionally biased region" description="Basic and acidic residues" evidence="1">
    <location>
        <begin position="99"/>
        <end position="118"/>
    </location>
</feature>
<dbReference type="AlphaFoldDB" id="A0A7W9DR37"/>
<dbReference type="EMBL" id="JACHBR010000001">
    <property type="protein sequence ID" value="MBB5628043.1"/>
    <property type="molecule type" value="Genomic_DNA"/>
</dbReference>
<gene>
    <name evidence="2" type="ORF">BJ981_003742</name>
</gene>
<keyword evidence="3" id="KW-1185">Reference proteome</keyword>
<accession>A0A7W9DR37</accession>
<name>A0A7W9DR37_9ACTN</name>
<proteinExistence type="predicted"/>
<protein>
    <submittedName>
        <fullName evidence="2">Uncharacterized protein</fullName>
    </submittedName>
</protein>
<evidence type="ECO:0000313" key="3">
    <source>
        <dbReference type="Proteomes" id="UP000588112"/>
    </source>
</evidence>
<feature type="compositionally biased region" description="Basic and acidic residues" evidence="1">
    <location>
        <begin position="47"/>
        <end position="92"/>
    </location>
</feature>
<comment type="caution">
    <text evidence="2">The sequence shown here is derived from an EMBL/GenBank/DDBJ whole genome shotgun (WGS) entry which is preliminary data.</text>
</comment>
<reference evidence="2 3" key="1">
    <citation type="submission" date="2020-08" db="EMBL/GenBank/DDBJ databases">
        <title>Sequencing the genomes of 1000 actinobacteria strains.</title>
        <authorList>
            <person name="Klenk H.-P."/>
        </authorList>
    </citation>
    <scope>NUCLEOTIDE SEQUENCE [LARGE SCALE GENOMIC DNA]</scope>
    <source>
        <strain evidence="2 3">DSM 45790</strain>
    </source>
</reference>
<evidence type="ECO:0000256" key="1">
    <source>
        <dbReference type="SAM" id="MobiDB-lite"/>
    </source>
</evidence>
<feature type="region of interest" description="Disordered" evidence="1">
    <location>
        <begin position="30"/>
        <end position="118"/>
    </location>
</feature>
<evidence type="ECO:0000313" key="2">
    <source>
        <dbReference type="EMBL" id="MBB5628043.1"/>
    </source>
</evidence>
<dbReference type="Proteomes" id="UP000588112">
    <property type="component" value="Unassembled WGS sequence"/>
</dbReference>